<dbReference type="Gene3D" id="1.20.1270.90">
    <property type="entry name" value="AF1782-like"/>
    <property type="match status" value="1"/>
</dbReference>
<dbReference type="AlphaFoldDB" id="A0A7W9NJZ4"/>
<sequence length="1241" mass="130106">MTRRLWVLLGLLVALVAALAVPAGAAPVWYPNGVGADLGPTPLTLGVTATAGDNAAGLRTGSVDGHSYWQTDVSAGTGYLNFAPDPDYSVTGPVVALVTYYDSGVGTLTLNGSPVATLAGSNTWKHAATTLPALAPVRLTGGASDITVAQIRITAAGPSATLGPNASNTGVAPNPGDNPSGLITGTAAGRGYWQTNAASPAPATNYFYMNVADSYAYDTKNVVLVDVDYLDAGNGTLDLQYDSPGNDLPNKFKPSEIVRYGDTGAWQTHDFVLDDAILTNRTNGSDFRIAHDGSDVEVKVAAVRVTVIPSTLDVKAGLRNLTAQADLTVYGAREGTRDGQYPAGSKAAFGAQIAKAQAVIDDPNATPAQVKAALQALYDSYQAFRASAVNTNVAAGRPLSTGPGWTQVDLGKPQPVNDVYVQWGQAFSHDYKVQTSVDGSSFVTVGESGATEANRSSRTDFPVVNARYVRLDYDGSADVADLQVRNQRVVTPKPQLIRTKYPTADPVIADFVATNYGADPRGVKDSTKALQAALYDCYDAGGGTVWLPDGTYRVTDTVEVPAFCSLRGDRRDPDHGGGSYGTVISADLPSGDNGPVLFRIGGSAGVMGLTTYYPHQSATSPVPYSYTFEITGSAWASDENYMMGTVSDVTMLNSYRGIGISTMRDERGRPPAVGQTHESATVRNVKGTALFEGVEAYNGADVGTWENVTFDNSYWASAPHQYNPPRRSTVDAWTRAHGTGFVLGDLEWDQFNDIAAADYHVGIHIVPGQRVDFAGAFQGVQIRRADTALLVDRFDSRWGLMIGRGTLDGAVTNNSAGFVKLTDVKVTGPLKGTVYQLSGKAPAYDSSQPSPRPSRNALYVTDAPHGNGYVPAADATTGIQRTLDRAGRDGGGIVYLPAGWYRVSGLLTVPAGVELRGASSVPNRDEDGKSGGTVLMSYSGRGTATPDTDPALVTLDGRNSGVRGLRVFYPGQNPAAPDGLVPYPYAIRGNGAGTYVINVGMSNAYNGIDLATFRNDHFFVGKLAGTFVRHGITVGHSDDGVINGVLTNGNTFVRLGFYLPDWASGANLFPQVIDGFTRKSADLVTVDGAHNLTVTDAFGYGLHNGLVVKSGDVHAFNLGTDNLGSDGFTVKAAAGSTTVLNLLRYNGATSTGPVRLVDVMAINMVQSAVSVSATPGGSAHLTGAETEPGKYETGSSVTATARPAPGYHFVAWTVAGKEVSTSPTYTFTVTTDAALVATFAR</sequence>
<name>A0A7W9NJZ4_9PSEU</name>
<reference evidence="3 4" key="1">
    <citation type="submission" date="2020-08" db="EMBL/GenBank/DDBJ databases">
        <title>Sequencing the genomes of 1000 actinobacteria strains.</title>
        <authorList>
            <person name="Klenk H.-P."/>
        </authorList>
    </citation>
    <scope>NUCLEOTIDE SEQUENCE [LARGE SCALE GENOMIC DNA]</scope>
    <source>
        <strain evidence="3 4">DSM 43851</strain>
    </source>
</reference>
<dbReference type="InterPro" id="IPR011050">
    <property type="entry name" value="Pectin_lyase_fold/virulence"/>
</dbReference>
<dbReference type="SUPFAM" id="SSF49785">
    <property type="entry name" value="Galactose-binding domain-like"/>
    <property type="match status" value="1"/>
</dbReference>
<dbReference type="Pfam" id="PF00754">
    <property type="entry name" value="F5_F8_type_C"/>
    <property type="match status" value="1"/>
</dbReference>
<dbReference type="RefSeq" id="WP_184867004.1">
    <property type="nucleotide sequence ID" value="NZ_BAAAWY010000024.1"/>
</dbReference>
<dbReference type="InterPro" id="IPR000421">
    <property type="entry name" value="FA58C"/>
</dbReference>
<organism evidence="3 4">
    <name type="scientific">Kutzneria kofuensis</name>
    <dbReference type="NCBI Taxonomy" id="103725"/>
    <lineage>
        <taxon>Bacteria</taxon>
        <taxon>Bacillati</taxon>
        <taxon>Actinomycetota</taxon>
        <taxon>Actinomycetes</taxon>
        <taxon>Pseudonocardiales</taxon>
        <taxon>Pseudonocardiaceae</taxon>
        <taxon>Kutzneria</taxon>
    </lineage>
</organism>
<accession>A0A7W9NJZ4</accession>
<dbReference type="EMBL" id="JACHIR010000001">
    <property type="protein sequence ID" value="MBB5895179.1"/>
    <property type="molecule type" value="Genomic_DNA"/>
</dbReference>
<protein>
    <recommendedName>
        <fullName evidence="2">F5/8 type C domain-containing protein</fullName>
    </recommendedName>
</protein>
<proteinExistence type="predicted"/>
<feature type="signal peptide" evidence="1">
    <location>
        <begin position="1"/>
        <end position="25"/>
    </location>
</feature>
<feature type="domain" description="F5/8 type C" evidence="2">
    <location>
        <begin position="348"/>
        <end position="471"/>
    </location>
</feature>
<dbReference type="InterPro" id="IPR008979">
    <property type="entry name" value="Galactose-bd-like_sf"/>
</dbReference>
<evidence type="ECO:0000313" key="4">
    <source>
        <dbReference type="Proteomes" id="UP000585638"/>
    </source>
</evidence>
<keyword evidence="4" id="KW-1185">Reference proteome</keyword>
<keyword evidence="1" id="KW-0732">Signal</keyword>
<evidence type="ECO:0000259" key="2">
    <source>
        <dbReference type="PROSITE" id="PS50022"/>
    </source>
</evidence>
<dbReference type="Pfam" id="PF12708">
    <property type="entry name" value="Pect-lyase_RHGA_epim"/>
    <property type="match status" value="1"/>
</dbReference>
<dbReference type="InterPro" id="IPR044060">
    <property type="entry name" value="Bacterial_rp_domain"/>
</dbReference>
<dbReference type="Gene3D" id="2.60.120.260">
    <property type="entry name" value="Galactose-binding domain-like"/>
    <property type="match status" value="1"/>
</dbReference>
<dbReference type="SUPFAM" id="SSF51126">
    <property type="entry name" value="Pectin lyase-like"/>
    <property type="match status" value="2"/>
</dbReference>
<comment type="caution">
    <text evidence="3">The sequence shown here is derived from an EMBL/GenBank/DDBJ whole genome shotgun (WGS) entry which is preliminary data.</text>
</comment>
<dbReference type="InterPro" id="IPR012334">
    <property type="entry name" value="Pectin_lyas_fold"/>
</dbReference>
<dbReference type="InterPro" id="IPR024535">
    <property type="entry name" value="RHGA/B-epi-like_pectate_lyase"/>
</dbReference>
<evidence type="ECO:0000256" key="1">
    <source>
        <dbReference type="SAM" id="SignalP"/>
    </source>
</evidence>
<dbReference type="Proteomes" id="UP000585638">
    <property type="component" value="Unassembled WGS sequence"/>
</dbReference>
<dbReference type="Pfam" id="PF18998">
    <property type="entry name" value="Flg_new_2"/>
    <property type="match status" value="1"/>
</dbReference>
<gene>
    <name evidence="3" type="ORF">BJ998_006375</name>
</gene>
<evidence type="ECO:0000313" key="3">
    <source>
        <dbReference type="EMBL" id="MBB5895179.1"/>
    </source>
</evidence>
<dbReference type="Gene3D" id="2.160.20.10">
    <property type="entry name" value="Single-stranded right-handed beta-helix, Pectin lyase-like"/>
    <property type="match status" value="2"/>
</dbReference>
<dbReference type="PROSITE" id="PS50022">
    <property type="entry name" value="FA58C_3"/>
    <property type="match status" value="1"/>
</dbReference>
<feature type="chain" id="PRO_5031445485" description="F5/8 type C domain-containing protein" evidence="1">
    <location>
        <begin position="26"/>
        <end position="1241"/>
    </location>
</feature>